<protein>
    <submittedName>
        <fullName evidence="1">Uncharacterized protein</fullName>
    </submittedName>
</protein>
<proteinExistence type="predicted"/>
<evidence type="ECO:0000313" key="1">
    <source>
        <dbReference type="EMBL" id="OMO69080.1"/>
    </source>
</evidence>
<evidence type="ECO:0000313" key="2">
    <source>
        <dbReference type="Proteomes" id="UP000188268"/>
    </source>
</evidence>
<dbReference type="EMBL" id="AWWV01012095">
    <property type="protein sequence ID" value="OMO69080.1"/>
    <property type="molecule type" value="Genomic_DNA"/>
</dbReference>
<sequence>VLLVIANSSLPPLFFNQNELRYSGATKEQRRRCKVREFES</sequence>
<accession>A0A1R3HFG3</accession>
<organism evidence="1 2">
    <name type="scientific">Corchorus capsularis</name>
    <name type="common">Jute</name>
    <dbReference type="NCBI Taxonomy" id="210143"/>
    <lineage>
        <taxon>Eukaryota</taxon>
        <taxon>Viridiplantae</taxon>
        <taxon>Streptophyta</taxon>
        <taxon>Embryophyta</taxon>
        <taxon>Tracheophyta</taxon>
        <taxon>Spermatophyta</taxon>
        <taxon>Magnoliopsida</taxon>
        <taxon>eudicotyledons</taxon>
        <taxon>Gunneridae</taxon>
        <taxon>Pentapetalae</taxon>
        <taxon>rosids</taxon>
        <taxon>malvids</taxon>
        <taxon>Malvales</taxon>
        <taxon>Malvaceae</taxon>
        <taxon>Grewioideae</taxon>
        <taxon>Apeibeae</taxon>
        <taxon>Corchorus</taxon>
    </lineage>
</organism>
<gene>
    <name evidence="1" type="ORF">CCACVL1_19665</name>
</gene>
<feature type="non-terminal residue" evidence="1">
    <location>
        <position position="1"/>
    </location>
</feature>
<comment type="caution">
    <text evidence="1">The sequence shown here is derived from an EMBL/GenBank/DDBJ whole genome shotgun (WGS) entry which is preliminary data.</text>
</comment>
<keyword evidence="2" id="KW-1185">Reference proteome</keyword>
<dbReference type="Proteomes" id="UP000188268">
    <property type="component" value="Unassembled WGS sequence"/>
</dbReference>
<dbReference type="AlphaFoldDB" id="A0A1R3HFG3"/>
<reference evidence="1 2" key="1">
    <citation type="submission" date="2013-09" db="EMBL/GenBank/DDBJ databases">
        <title>Corchorus capsularis genome sequencing.</title>
        <authorList>
            <person name="Alam M."/>
            <person name="Haque M.S."/>
            <person name="Islam M.S."/>
            <person name="Emdad E.M."/>
            <person name="Islam M.M."/>
            <person name="Ahmed B."/>
            <person name="Halim A."/>
            <person name="Hossen Q.M.M."/>
            <person name="Hossain M.Z."/>
            <person name="Ahmed R."/>
            <person name="Khan M.M."/>
            <person name="Islam R."/>
            <person name="Rashid M.M."/>
            <person name="Khan S.A."/>
            <person name="Rahman M.S."/>
            <person name="Alam M."/>
        </authorList>
    </citation>
    <scope>NUCLEOTIDE SEQUENCE [LARGE SCALE GENOMIC DNA]</scope>
    <source>
        <strain evidence="2">cv. CVL-1</strain>
        <tissue evidence="1">Whole seedling</tissue>
    </source>
</reference>
<name>A0A1R3HFG3_COCAP</name>
<dbReference type="Gramene" id="OMO69080">
    <property type="protein sequence ID" value="OMO69080"/>
    <property type="gene ID" value="CCACVL1_19665"/>
</dbReference>